<dbReference type="InterPro" id="IPR001005">
    <property type="entry name" value="SANT/Myb"/>
</dbReference>
<organism evidence="10 11">
    <name type="scientific">Populus tomentosa</name>
    <name type="common">Chinese white poplar</name>
    <dbReference type="NCBI Taxonomy" id="118781"/>
    <lineage>
        <taxon>Eukaryota</taxon>
        <taxon>Viridiplantae</taxon>
        <taxon>Streptophyta</taxon>
        <taxon>Embryophyta</taxon>
        <taxon>Tracheophyta</taxon>
        <taxon>Spermatophyta</taxon>
        <taxon>Magnoliopsida</taxon>
        <taxon>eudicotyledons</taxon>
        <taxon>Gunneridae</taxon>
        <taxon>Pentapetalae</taxon>
        <taxon>rosids</taxon>
        <taxon>fabids</taxon>
        <taxon>Malpighiales</taxon>
        <taxon>Salicaceae</taxon>
        <taxon>Saliceae</taxon>
        <taxon>Populus</taxon>
    </lineage>
</organism>
<dbReference type="InterPro" id="IPR002639">
    <property type="entry name" value="UreF"/>
</dbReference>
<dbReference type="Pfam" id="PF00249">
    <property type="entry name" value="Myb_DNA-binding"/>
    <property type="match status" value="2"/>
</dbReference>
<dbReference type="PANTHER" id="PTHR47995:SF34">
    <property type="entry name" value="TRANSCRIPTION FACTOR GAMYB-LIKE"/>
    <property type="match status" value="1"/>
</dbReference>
<proteinExistence type="predicted"/>
<evidence type="ECO:0000256" key="7">
    <source>
        <dbReference type="SAM" id="MobiDB-lite"/>
    </source>
</evidence>
<keyword evidence="4" id="KW-0238">DNA-binding</keyword>
<dbReference type="FunFam" id="1.10.10.60:FF:000001">
    <property type="entry name" value="MYB-related transcription factor"/>
    <property type="match status" value="1"/>
</dbReference>
<dbReference type="CDD" id="cd00167">
    <property type="entry name" value="SANT"/>
    <property type="match status" value="2"/>
</dbReference>
<keyword evidence="5" id="KW-0804">Transcription</keyword>
<dbReference type="SMART" id="SM00717">
    <property type="entry name" value="SANT"/>
    <property type="match status" value="2"/>
</dbReference>
<gene>
    <name evidence="10" type="ORF">POTOM_001757</name>
</gene>
<feature type="domain" description="HTH myb-type" evidence="9">
    <location>
        <begin position="385"/>
        <end position="421"/>
    </location>
</feature>
<sequence length="845" mass="93209">MEGKKEIDGAKEKPASTSFSLHWSQWQLIDSILPTGGFAHSFGIEAAIQARVILNPEDFQTYVIHVLENTGSLLLPYVYSAAMCPDLDNWRKLDRMLDATLTNEVSRKASVSQGSALMRVAAAVFTEIPSLKIMREMSLGSGIVAFHHAPVFGIVCGLLGMDSETSQRAYMFITMRDAFSAATRLNLVGPLGAAVLQHQVSIAAETMLKRWMNREHTHFHIKNRNRLVTYCELVKNSVAFCFCPKRLLKYKENGKNQPEDSKEAVETTFRPCHPLLPLVHSFLVATARGHIHEMSSMMKGTEDNKRSKGHQDSPAADEVNGGGMVGGITPLKKGPWTSAEDAILIDYVKKHGEGNWNSVQKHSGLFRCGKSCRLRWANHLRPDLKKGSFTPEEENRIIELHANMGNKWARMAAEVGNLIPDLKCVRIHNVVWEEEIGRRGEIGSSGEQKLPGRTDNEIKNYWNTRTKRLQRAGLPLYPPEVCLRAYKMNKDGQNMGKLQTGDAHDPDMMLTDHFKIPEVEFKTLALNQGVLPYSMGLFDASASSMLKQGVGSSYGQGLVFPTIHPAKRFRESQTIFTGLDGSVSGGIPEFDQLTDYHRGKITGDFGFSSPYGFDLSNYDQSSCGVLPGSHAILNGNSSSSSSSEPIYRATKLELPSLQYSETQQDSWGTAASPLPSLESVDTFIQSPPTKEAKSDGQSPRSSGLLEAVLYESRTLKHYKKCPGHQTSDAFVPIGCGVHSSPLNACAAEWELHADLNSPSGHSASSLFSECTPISGSSSDEQAYNVKPEPIEQVFLPYVEAREVLNQTDCNRPDALLGSTWFSNKYHNDQFFQTDDVAALLGGDQP</sequence>
<evidence type="ECO:0000259" key="8">
    <source>
        <dbReference type="PROSITE" id="PS50090"/>
    </source>
</evidence>
<dbReference type="Pfam" id="PF01730">
    <property type="entry name" value="UreF"/>
    <property type="match status" value="1"/>
</dbReference>
<evidence type="ECO:0000256" key="5">
    <source>
        <dbReference type="ARBA" id="ARBA00023163"/>
    </source>
</evidence>
<evidence type="ECO:0000256" key="1">
    <source>
        <dbReference type="ARBA" id="ARBA00004123"/>
    </source>
</evidence>
<evidence type="ECO:0008006" key="12">
    <source>
        <dbReference type="Google" id="ProtNLM"/>
    </source>
</evidence>
<dbReference type="PROSITE" id="PS51294">
    <property type="entry name" value="HTH_MYB"/>
    <property type="match status" value="2"/>
</dbReference>
<feature type="domain" description="Myb-like" evidence="8">
    <location>
        <begin position="381"/>
        <end position="466"/>
    </location>
</feature>
<reference evidence="10" key="1">
    <citation type="journal article" date="2020" name="bioRxiv">
        <title>Hybrid origin of Populus tomentosa Carr. identified through genome sequencing and phylogenomic analysis.</title>
        <authorList>
            <person name="An X."/>
            <person name="Gao K."/>
            <person name="Chen Z."/>
            <person name="Li J."/>
            <person name="Yang X."/>
            <person name="Yang X."/>
            <person name="Zhou J."/>
            <person name="Guo T."/>
            <person name="Zhao T."/>
            <person name="Huang S."/>
            <person name="Miao D."/>
            <person name="Khan W.U."/>
            <person name="Rao P."/>
            <person name="Ye M."/>
            <person name="Lei B."/>
            <person name="Liao W."/>
            <person name="Wang J."/>
            <person name="Ji L."/>
            <person name="Li Y."/>
            <person name="Guo B."/>
            <person name="Mustafa N.S."/>
            <person name="Li S."/>
            <person name="Yun Q."/>
            <person name="Keller S.R."/>
            <person name="Mao J."/>
            <person name="Zhang R."/>
            <person name="Strauss S.H."/>
        </authorList>
    </citation>
    <scope>NUCLEOTIDE SEQUENCE</scope>
    <source>
        <strain evidence="10">GM15</strain>
        <tissue evidence="10">Leaf</tissue>
    </source>
</reference>
<feature type="domain" description="HTH myb-type" evidence="9">
    <location>
        <begin position="331"/>
        <end position="384"/>
    </location>
</feature>
<protein>
    <recommendedName>
        <fullName evidence="12">Transcription factor GAMYB-like</fullName>
    </recommendedName>
</protein>
<accession>A0A8X8DIH8</accession>
<dbReference type="OrthoDB" id="2143914at2759"/>
<dbReference type="GO" id="GO:0003677">
    <property type="term" value="F:DNA binding"/>
    <property type="evidence" value="ECO:0007669"/>
    <property type="project" value="UniProtKB-KW"/>
</dbReference>
<keyword evidence="6" id="KW-0539">Nucleus</keyword>
<dbReference type="EMBL" id="JAAWWB010000001">
    <property type="protein sequence ID" value="KAG6792605.1"/>
    <property type="molecule type" value="Genomic_DNA"/>
</dbReference>
<keyword evidence="2" id="KW-0677">Repeat</keyword>
<dbReference type="Proteomes" id="UP000886885">
    <property type="component" value="Chromosome 1A"/>
</dbReference>
<comment type="subcellular location">
    <subcellularLocation>
        <location evidence="1">Nucleus</location>
    </subcellularLocation>
</comment>
<keyword evidence="11" id="KW-1185">Reference proteome</keyword>
<dbReference type="PROSITE" id="PS50090">
    <property type="entry name" value="MYB_LIKE"/>
    <property type="match status" value="2"/>
</dbReference>
<dbReference type="AlphaFoldDB" id="A0A8X8DIH8"/>
<evidence type="ECO:0000256" key="2">
    <source>
        <dbReference type="ARBA" id="ARBA00022737"/>
    </source>
</evidence>
<evidence type="ECO:0000259" key="9">
    <source>
        <dbReference type="PROSITE" id="PS51294"/>
    </source>
</evidence>
<keyword evidence="3" id="KW-0805">Transcription regulation</keyword>
<feature type="domain" description="Myb-like" evidence="8">
    <location>
        <begin position="328"/>
        <end position="380"/>
    </location>
</feature>
<evidence type="ECO:0000256" key="3">
    <source>
        <dbReference type="ARBA" id="ARBA00023015"/>
    </source>
</evidence>
<evidence type="ECO:0000313" key="10">
    <source>
        <dbReference type="EMBL" id="KAG6792605.1"/>
    </source>
</evidence>
<dbReference type="InterPro" id="IPR017930">
    <property type="entry name" value="Myb_dom"/>
</dbReference>
<dbReference type="PANTHER" id="PTHR47995">
    <property type="entry name" value="TRANSCRIPTION FACTOR MYB33-RELATED"/>
    <property type="match status" value="1"/>
</dbReference>
<feature type="compositionally biased region" description="Basic and acidic residues" evidence="7">
    <location>
        <begin position="300"/>
        <end position="311"/>
    </location>
</feature>
<dbReference type="GO" id="GO:0005634">
    <property type="term" value="C:nucleus"/>
    <property type="evidence" value="ECO:0007669"/>
    <property type="project" value="UniProtKB-SubCell"/>
</dbReference>
<evidence type="ECO:0000313" key="11">
    <source>
        <dbReference type="Proteomes" id="UP000886885"/>
    </source>
</evidence>
<evidence type="ECO:0000256" key="4">
    <source>
        <dbReference type="ARBA" id="ARBA00023125"/>
    </source>
</evidence>
<dbReference type="GO" id="GO:0016151">
    <property type="term" value="F:nickel cation binding"/>
    <property type="evidence" value="ECO:0007669"/>
    <property type="project" value="InterPro"/>
</dbReference>
<evidence type="ECO:0000256" key="6">
    <source>
        <dbReference type="ARBA" id="ARBA00023242"/>
    </source>
</evidence>
<feature type="region of interest" description="Disordered" evidence="7">
    <location>
        <begin position="299"/>
        <end position="324"/>
    </location>
</feature>
<name>A0A8X8DIH8_POPTO</name>
<comment type="caution">
    <text evidence="10">The sequence shown here is derived from an EMBL/GenBank/DDBJ whole genome shotgun (WGS) entry which is preliminary data.</text>
</comment>